<dbReference type="Pfam" id="PF15024">
    <property type="entry name" value="Glyco_transf_18"/>
    <property type="match status" value="1"/>
</dbReference>
<dbReference type="GO" id="GO:0030144">
    <property type="term" value="F:alpha-1,6-mannosylglycoprotein 6-beta-N-acetylglucosaminyltransferase activity"/>
    <property type="evidence" value="ECO:0007669"/>
    <property type="project" value="InterPro"/>
</dbReference>
<evidence type="ECO:0000313" key="2">
    <source>
        <dbReference type="EMBL" id="KAJ7740045.1"/>
    </source>
</evidence>
<comment type="caution">
    <text evidence="2">The sequence shown here is derived from an EMBL/GenBank/DDBJ whole genome shotgun (WGS) entry which is preliminary data.</text>
</comment>
<protein>
    <recommendedName>
        <fullName evidence="1">Glycosyltransferase family 18 catalytic domain-containing protein</fullName>
    </recommendedName>
</protein>
<accession>A0AAD7ICH6</accession>
<dbReference type="AlphaFoldDB" id="A0AAD7ICH6"/>
<sequence>MPVKTLPKDWLSHNDIAIQGLFRCLETSTCGENQTKVVVLGYNAFLNEIEESHEGGEVVWCKSTVRALGSLGYTYLYTQNNERTLQLYHIFRGLIKAIFIEEQETNACFNDPKCVMSSRNPSGIPVWKMFNFNWWTGAVGPLANNWTLNPEDYRLEGKGYAPNKYLGYSIEPGCSMRPFIPHAERERRAYVLAKEMHYFGPKIRAWDPDFYDAAYEAVDIEFVSGVRGEPTTDFPHRLKNLGYMTPKRFYDQLSRSLVLVGVGFPLTSPTPYDALCLGVPFINPVMDWDVGDPLNRDKWSVQHGMLKHLEPPYVYHVFKGDRDGFVKAVKDAVAHPIDSYILDRMTMQAVERRLGNILSADWETEALTFCRGRACEFDS</sequence>
<evidence type="ECO:0000313" key="3">
    <source>
        <dbReference type="Proteomes" id="UP001215280"/>
    </source>
</evidence>
<dbReference type="Proteomes" id="UP001215280">
    <property type="component" value="Unassembled WGS sequence"/>
</dbReference>
<reference evidence="2" key="1">
    <citation type="submission" date="2023-03" db="EMBL/GenBank/DDBJ databases">
        <title>Massive genome expansion in bonnet fungi (Mycena s.s.) driven by repeated elements and novel gene families across ecological guilds.</title>
        <authorList>
            <consortium name="Lawrence Berkeley National Laboratory"/>
            <person name="Harder C.B."/>
            <person name="Miyauchi S."/>
            <person name="Viragh M."/>
            <person name="Kuo A."/>
            <person name="Thoen E."/>
            <person name="Andreopoulos B."/>
            <person name="Lu D."/>
            <person name="Skrede I."/>
            <person name="Drula E."/>
            <person name="Henrissat B."/>
            <person name="Morin E."/>
            <person name="Kohler A."/>
            <person name="Barry K."/>
            <person name="LaButti K."/>
            <person name="Morin E."/>
            <person name="Salamov A."/>
            <person name="Lipzen A."/>
            <person name="Mereny Z."/>
            <person name="Hegedus B."/>
            <person name="Baldrian P."/>
            <person name="Stursova M."/>
            <person name="Weitz H."/>
            <person name="Taylor A."/>
            <person name="Grigoriev I.V."/>
            <person name="Nagy L.G."/>
            <person name="Martin F."/>
            <person name="Kauserud H."/>
        </authorList>
    </citation>
    <scope>NUCLEOTIDE SEQUENCE</scope>
    <source>
        <strain evidence="2">CBHHK188m</strain>
    </source>
</reference>
<name>A0AAD7ICH6_9AGAR</name>
<evidence type="ECO:0000259" key="1">
    <source>
        <dbReference type="Pfam" id="PF15024"/>
    </source>
</evidence>
<dbReference type="EMBL" id="JARJLG010000129">
    <property type="protein sequence ID" value="KAJ7740045.1"/>
    <property type="molecule type" value="Genomic_DNA"/>
</dbReference>
<organism evidence="2 3">
    <name type="scientific">Mycena maculata</name>
    <dbReference type="NCBI Taxonomy" id="230809"/>
    <lineage>
        <taxon>Eukaryota</taxon>
        <taxon>Fungi</taxon>
        <taxon>Dikarya</taxon>
        <taxon>Basidiomycota</taxon>
        <taxon>Agaricomycotina</taxon>
        <taxon>Agaricomycetes</taxon>
        <taxon>Agaricomycetidae</taxon>
        <taxon>Agaricales</taxon>
        <taxon>Marasmiineae</taxon>
        <taxon>Mycenaceae</taxon>
        <taxon>Mycena</taxon>
    </lineage>
</organism>
<proteinExistence type="predicted"/>
<feature type="domain" description="Glycosyltransferase family 18 catalytic" evidence="1">
    <location>
        <begin position="163"/>
        <end position="358"/>
    </location>
</feature>
<keyword evidence="3" id="KW-1185">Reference proteome</keyword>
<dbReference type="InterPro" id="IPR026116">
    <property type="entry name" value="GT18_cat"/>
</dbReference>
<gene>
    <name evidence="2" type="ORF">DFH07DRAFT_751970</name>
</gene>